<evidence type="ECO:0000256" key="3">
    <source>
        <dbReference type="ARBA" id="ARBA00022692"/>
    </source>
</evidence>
<dbReference type="PANTHER" id="PTHR35791:SF1">
    <property type="entry name" value="UPF0754 MEMBRANE PROTEIN YHEB"/>
    <property type="match status" value="1"/>
</dbReference>
<keyword evidence="3 6" id="KW-0812">Transmembrane</keyword>
<reference evidence="7 8" key="1">
    <citation type="submission" date="2021-03" db="EMBL/GenBank/DDBJ databases">
        <title>Genomic Encyclopedia of Type Strains, Phase IV (KMG-IV): sequencing the most valuable type-strain genomes for metagenomic binning, comparative biology and taxonomic classification.</title>
        <authorList>
            <person name="Goeker M."/>
        </authorList>
    </citation>
    <scope>NUCLEOTIDE SEQUENCE [LARGE SCALE GENOMIC DNA]</scope>
    <source>
        <strain evidence="7 8">DSM 24738</strain>
    </source>
</reference>
<organism evidence="7 8">
    <name type="scientific">Ammoniphilus resinae</name>
    <dbReference type="NCBI Taxonomy" id="861532"/>
    <lineage>
        <taxon>Bacteria</taxon>
        <taxon>Bacillati</taxon>
        <taxon>Bacillota</taxon>
        <taxon>Bacilli</taxon>
        <taxon>Bacillales</taxon>
        <taxon>Paenibacillaceae</taxon>
        <taxon>Aneurinibacillus group</taxon>
        <taxon>Ammoniphilus</taxon>
    </lineage>
</organism>
<evidence type="ECO:0000256" key="1">
    <source>
        <dbReference type="ARBA" id="ARBA00004308"/>
    </source>
</evidence>
<accession>A0ABS4GJ53</accession>
<protein>
    <submittedName>
        <fullName evidence="7">Uncharacterized membrane protein YheB (UPF0754 family)</fullName>
    </submittedName>
</protein>
<comment type="subcellular location">
    <subcellularLocation>
        <location evidence="1">Endomembrane system</location>
    </subcellularLocation>
</comment>
<evidence type="ECO:0000313" key="7">
    <source>
        <dbReference type="EMBL" id="MBP1930281.1"/>
    </source>
</evidence>
<evidence type="ECO:0000256" key="4">
    <source>
        <dbReference type="ARBA" id="ARBA00022989"/>
    </source>
</evidence>
<evidence type="ECO:0000256" key="2">
    <source>
        <dbReference type="ARBA" id="ARBA00008053"/>
    </source>
</evidence>
<feature type="transmembrane region" description="Helical" evidence="6">
    <location>
        <begin position="6"/>
        <end position="30"/>
    </location>
</feature>
<evidence type="ECO:0000313" key="8">
    <source>
        <dbReference type="Proteomes" id="UP001519343"/>
    </source>
</evidence>
<dbReference type="RefSeq" id="WP_209808169.1">
    <property type="nucleotide sequence ID" value="NZ_JAGGKT010000001.1"/>
</dbReference>
<dbReference type="InterPro" id="IPR007383">
    <property type="entry name" value="DUF445"/>
</dbReference>
<comment type="similarity">
    <text evidence="2">Belongs to the UPF0754 family.</text>
</comment>
<dbReference type="Pfam" id="PF04286">
    <property type="entry name" value="DUF445"/>
    <property type="match status" value="1"/>
</dbReference>
<dbReference type="Proteomes" id="UP001519343">
    <property type="component" value="Unassembled WGS sequence"/>
</dbReference>
<evidence type="ECO:0000256" key="6">
    <source>
        <dbReference type="SAM" id="Phobius"/>
    </source>
</evidence>
<gene>
    <name evidence="7" type="ORF">J2Z37_000268</name>
</gene>
<dbReference type="PANTHER" id="PTHR35791">
    <property type="entry name" value="UPF0754 MEMBRANE PROTEIN YHEB"/>
    <property type="match status" value="1"/>
</dbReference>
<keyword evidence="5 6" id="KW-0472">Membrane</keyword>
<name>A0ABS4GJ53_9BACL</name>
<keyword evidence="4 6" id="KW-1133">Transmembrane helix</keyword>
<feature type="transmembrane region" description="Helical" evidence="6">
    <location>
        <begin position="353"/>
        <end position="375"/>
    </location>
</feature>
<keyword evidence="8" id="KW-1185">Reference proteome</keyword>
<proteinExistence type="inferred from homology"/>
<sequence>MNWWLLFILQVVIGAFIGGMTNELAIRMLFRPYKAIYLGKWRLPFTPGLIPKRHEELARQMGKLVENFLITPEGIRKMLKKGKVEQEVEAWIQRKLGELASSDETVFTFGSRLGMFPSREGQQVVKGSIKVYIEQKIGQTAHLKLNEVLPERSRQMIMDKVPVLAPFLLERISQYVASDEGTRMIKQMLSNLAGGLGMFGGLAGVLLADEKIVAKVSGSLESSLKNDELKERLTAILARELEQLGEKQVDEVIHWLGEKNIEQLIDMIIEKMIDFDVIGQQKLQTVLTPLLPTIRKAVPQFVANLMAWVETNLEEGLQKLNLTQIASSQVEAFPVHRLEDMIVSITGKELKMITVLGALLGGVIGAVQAVIVLFAK</sequence>
<evidence type="ECO:0000256" key="5">
    <source>
        <dbReference type="ARBA" id="ARBA00023136"/>
    </source>
</evidence>
<dbReference type="EMBL" id="JAGGKT010000001">
    <property type="protein sequence ID" value="MBP1930281.1"/>
    <property type="molecule type" value="Genomic_DNA"/>
</dbReference>
<comment type="caution">
    <text evidence="7">The sequence shown here is derived from an EMBL/GenBank/DDBJ whole genome shotgun (WGS) entry which is preliminary data.</text>
</comment>